<dbReference type="PANTHER" id="PTHR34698:SF2">
    <property type="entry name" value="5-OXOPROLINASE SUBUNIT B"/>
    <property type="match status" value="1"/>
</dbReference>
<keyword evidence="6" id="KW-1185">Reference proteome</keyword>
<dbReference type="Proteomes" id="UP001651880">
    <property type="component" value="Unassembled WGS sequence"/>
</dbReference>
<dbReference type="EMBL" id="JAJEKE010000013">
    <property type="protein sequence ID" value="MCQ1530626.1"/>
    <property type="molecule type" value="Genomic_DNA"/>
</dbReference>
<evidence type="ECO:0000256" key="3">
    <source>
        <dbReference type="ARBA" id="ARBA00022840"/>
    </source>
</evidence>
<comment type="caution">
    <text evidence="5">The sequence shown here is derived from an EMBL/GenBank/DDBJ whole genome shotgun (WGS) entry which is preliminary data.</text>
</comment>
<accession>A0ABT1NL43</accession>
<evidence type="ECO:0000256" key="1">
    <source>
        <dbReference type="ARBA" id="ARBA00022741"/>
    </source>
</evidence>
<dbReference type="InterPro" id="IPR003833">
    <property type="entry name" value="CT_C_D"/>
</dbReference>
<keyword evidence="2 5" id="KW-0378">Hydrolase</keyword>
<dbReference type="Gene3D" id="3.30.1360.40">
    <property type="match status" value="1"/>
</dbReference>
<dbReference type="EC" id="3.5.2.9" evidence="5"/>
<protein>
    <submittedName>
        <fullName evidence="5">5-oxoprolinase subunit PxpB</fullName>
        <ecNumber evidence="5">3.5.2.9</ecNumber>
    </submittedName>
</protein>
<feature type="domain" description="Carboxyltransferase" evidence="4">
    <location>
        <begin position="5"/>
        <end position="206"/>
    </location>
</feature>
<sequence length="244" mass="27258">MYENARFLPAGDKSLIIEFGDSISPEINKKIRNMYLAIEKSGLEGILEMVPTYRSLLLSYNPVKIRYSELCSRLRECEENLGDTGSEPAKVVEIPTVYGGEYGADIEFVAQHNNLSIDDVVKIHSSKDYLIYMLGFTPGFPYLGGMSEKIETPRLKTPRTKIPGGSVGIAGKQTGIYPIDSPGGWQLIGKTPVRLYDPFGEPPVLLNAGDYVRFVPVDEKEYKSILKLVEEKKYKVNIALLDKE</sequence>
<dbReference type="GO" id="GO:0017168">
    <property type="term" value="F:5-oxoprolinase (ATP-hydrolyzing) activity"/>
    <property type="evidence" value="ECO:0007669"/>
    <property type="project" value="UniProtKB-EC"/>
</dbReference>
<dbReference type="NCBIfam" id="TIGR00370">
    <property type="entry name" value="5-oxoprolinase subunit PxpB"/>
    <property type="match status" value="1"/>
</dbReference>
<dbReference type="SUPFAM" id="SSF50891">
    <property type="entry name" value="Cyclophilin-like"/>
    <property type="match status" value="1"/>
</dbReference>
<dbReference type="InterPro" id="IPR029000">
    <property type="entry name" value="Cyclophilin-like_dom_sf"/>
</dbReference>
<proteinExistence type="predicted"/>
<keyword evidence="1" id="KW-0547">Nucleotide-binding</keyword>
<name>A0ABT1NL43_9FIRM</name>
<dbReference type="Gene3D" id="2.40.100.10">
    <property type="entry name" value="Cyclophilin-like"/>
    <property type="match status" value="1"/>
</dbReference>
<organism evidence="5 6">
    <name type="scientific">Lutispora saccharofermentans</name>
    <dbReference type="NCBI Taxonomy" id="3024236"/>
    <lineage>
        <taxon>Bacteria</taxon>
        <taxon>Bacillati</taxon>
        <taxon>Bacillota</taxon>
        <taxon>Clostridia</taxon>
        <taxon>Lutisporales</taxon>
        <taxon>Lutisporaceae</taxon>
        <taxon>Lutispora</taxon>
    </lineage>
</organism>
<evidence type="ECO:0000259" key="4">
    <source>
        <dbReference type="SMART" id="SM00796"/>
    </source>
</evidence>
<dbReference type="InterPro" id="IPR010016">
    <property type="entry name" value="PxpB"/>
</dbReference>
<dbReference type="SMART" id="SM00796">
    <property type="entry name" value="AHS1"/>
    <property type="match status" value="1"/>
</dbReference>
<keyword evidence="3" id="KW-0067">ATP-binding</keyword>
<evidence type="ECO:0000313" key="5">
    <source>
        <dbReference type="EMBL" id="MCQ1530626.1"/>
    </source>
</evidence>
<dbReference type="Pfam" id="PF02682">
    <property type="entry name" value="CT_C_D"/>
    <property type="match status" value="1"/>
</dbReference>
<dbReference type="SUPFAM" id="SSF160467">
    <property type="entry name" value="PH0987 N-terminal domain-like"/>
    <property type="match status" value="1"/>
</dbReference>
<gene>
    <name evidence="5" type="primary">pxpB</name>
    <name evidence="5" type="ORF">LJD61_13875</name>
</gene>
<dbReference type="PANTHER" id="PTHR34698">
    <property type="entry name" value="5-OXOPROLINASE SUBUNIT B"/>
    <property type="match status" value="1"/>
</dbReference>
<dbReference type="RefSeq" id="WP_255228148.1">
    <property type="nucleotide sequence ID" value="NZ_JAJEKE010000013.1"/>
</dbReference>
<evidence type="ECO:0000256" key="2">
    <source>
        <dbReference type="ARBA" id="ARBA00022801"/>
    </source>
</evidence>
<reference evidence="5 6" key="1">
    <citation type="submission" date="2021-10" db="EMBL/GenBank/DDBJ databases">
        <title>Lutispora strain m25 sp. nov., a thermophilic, non-spore-forming bacterium isolated from a lab-scale methanogenic bioreactor digesting anaerobic sludge.</title>
        <authorList>
            <person name="El Houari A."/>
            <person name="Mcdonald J."/>
        </authorList>
    </citation>
    <scope>NUCLEOTIDE SEQUENCE [LARGE SCALE GENOMIC DNA]</scope>
    <source>
        <strain evidence="6">m25</strain>
    </source>
</reference>
<evidence type="ECO:0000313" key="6">
    <source>
        <dbReference type="Proteomes" id="UP001651880"/>
    </source>
</evidence>